<feature type="transmembrane region" description="Helical" evidence="1">
    <location>
        <begin position="12"/>
        <end position="35"/>
    </location>
</feature>
<gene>
    <name evidence="2" type="ORF">JL102_09935</name>
</gene>
<evidence type="ECO:0000256" key="1">
    <source>
        <dbReference type="SAM" id="Phobius"/>
    </source>
</evidence>
<accession>A0A937F651</accession>
<keyword evidence="1" id="KW-1133">Transmembrane helix</keyword>
<organism evidence="2 3">
    <name type="scientific">Fulvivirga sediminis</name>
    <dbReference type="NCBI Taxonomy" id="2803949"/>
    <lineage>
        <taxon>Bacteria</taxon>
        <taxon>Pseudomonadati</taxon>
        <taxon>Bacteroidota</taxon>
        <taxon>Cytophagia</taxon>
        <taxon>Cytophagales</taxon>
        <taxon>Fulvivirgaceae</taxon>
        <taxon>Fulvivirga</taxon>
    </lineage>
</organism>
<reference evidence="2" key="1">
    <citation type="submission" date="2021-01" db="EMBL/GenBank/DDBJ databases">
        <title>Fulvivirga kasyanovii gen. nov., sp nov., a novel member of the phylum Bacteroidetes isolated from seawater in a mussel farm.</title>
        <authorList>
            <person name="Zhao L.-H."/>
            <person name="Wang Z.-J."/>
        </authorList>
    </citation>
    <scope>NUCLEOTIDE SEQUENCE</scope>
    <source>
        <strain evidence="2">2943</strain>
    </source>
</reference>
<comment type="caution">
    <text evidence="2">The sequence shown here is derived from an EMBL/GenBank/DDBJ whole genome shotgun (WGS) entry which is preliminary data.</text>
</comment>
<keyword evidence="3" id="KW-1185">Reference proteome</keyword>
<evidence type="ECO:0000313" key="3">
    <source>
        <dbReference type="Proteomes" id="UP000659388"/>
    </source>
</evidence>
<keyword evidence="1" id="KW-0812">Transmembrane</keyword>
<dbReference type="Pfam" id="PF13801">
    <property type="entry name" value="Metal_resist"/>
    <property type="match status" value="1"/>
</dbReference>
<sequence>MKKNNWKKMNKNRLLTGLVIVLAIMNVVLLSFLWFSRSDKKTNKRWNNQSKRVESFFDRKLNLTESQSLAFEKERKDHFKTTLPLVKEIQADKRKMVTMLGQGVDSLHIEAVLQSINEKNNNLERLNFWHIKTLREICTDEQKPKFDKIINRIGSRNHRQGRKAKGM</sequence>
<protein>
    <submittedName>
        <fullName evidence="2">Periplasmic heavy metal sensor</fullName>
    </submittedName>
</protein>
<dbReference type="AlphaFoldDB" id="A0A937F651"/>
<proteinExistence type="predicted"/>
<dbReference type="EMBL" id="JAESIY010000005">
    <property type="protein sequence ID" value="MBL3656450.1"/>
    <property type="molecule type" value="Genomic_DNA"/>
</dbReference>
<keyword evidence="1" id="KW-0472">Membrane</keyword>
<dbReference type="RefSeq" id="WP_202244246.1">
    <property type="nucleotide sequence ID" value="NZ_JAESIY010000005.1"/>
</dbReference>
<name>A0A937F651_9BACT</name>
<dbReference type="Proteomes" id="UP000659388">
    <property type="component" value="Unassembled WGS sequence"/>
</dbReference>
<dbReference type="InterPro" id="IPR025961">
    <property type="entry name" value="Metal_resist"/>
</dbReference>
<evidence type="ECO:0000313" key="2">
    <source>
        <dbReference type="EMBL" id="MBL3656450.1"/>
    </source>
</evidence>
<dbReference type="Gene3D" id="1.20.120.1490">
    <property type="match status" value="1"/>
</dbReference>